<dbReference type="CDD" id="cd03801">
    <property type="entry name" value="GT4_PimA-like"/>
    <property type="match status" value="2"/>
</dbReference>
<sequence>MSDTSLTSLPPSRLQQIHQIFSSDADDALINRMLSIRGLLRSLGFVSSIYFDDADCSDAIPEELKEDVLAIDQLPQQNDMLLFVHHHGGENNWESLVALPQPKVMIYRNMTASASVSVEADITGRAQLAQWAQHFVGAIGMSPANYQVLHSSHYANVATIPMLFDFEKWMNIQPEVAEFAHLRDAYNLLFVGNIGEDHQQLELVDLIWHLKHRSPTPVRLILAGAVTNASYKISIDHIIAERGLHDQVLFTGKLSDEKLIGLYRSVDAFVCLSAHEESGPQLIQAMRHKLPIVARASRHIRHTLGTGGLLLAAESNSWECAQAVWTLSQEPGLRRQIIERQLNNVERFSFDTVRTQLRDYLQLLQIDIPLAAHAAQAAQVAQASTADTSNYSVQLDHIGETKVSNVSLASDDWQIEGPFDSSYSLAIVNRELAKAFDQMPISLRLRSHEGHGDFAPAPDFLQADAACQRMYQAALDAKLPPAVALRFCYPPHLDDMPATVRAIHSYGWEETGFPAMYVEEFNRRLDLITVLSKAVEKILRDNGVRVPIAVTGAGVDHLLQVPAGVLPTTLTESCKEFRFLHISSCFPRKGVDALLRAYGAAFRAQDEVSLIIKTFPNVHNTVAAQLQELQLADAEFPHVVVVNEDWDDANIVALYQFADAFVAPSRGEGLGLPMAEAMLFELPVITTAWGGQTDFCDDTTAWCCDYTFQKTQTHMGLTHSLWAEPDQRHLAQLLRQIHTVDNAQKTKKIEAARQRVMRNLSWANTAQNVQAAVRALSQQAVLRREPKIAWISTWNARCGIANYSNYLTQAFPLSRFTVLANHIAERMDIDQSNVIRCWNASETGQLDYALEIIEEHGFDAVVIQYNFSFFSLATLAATIEALKAAGKQVHIFFHSTADVVLPEQTKSLRSIAPQLKLVDRIFVHGIDDMNRLKNWQLIDNVTYFPHGIALPPASVKHGNGGQTSTHSAQKTVIASYGFLLPHKGIPELIEAFSLLDHVNKNYHLLLVNALYPMHISTELKNRCIELIAKLGLQSKVSLLTDFLSEVETQNLLAQADLIVFPYQQTQESSSAAVRSGLASGRPVAVTPLAIFDDVDEAVTKLPGTTPADLAQGISQLLEPWEASDSSEVSNSRQEKKARADAWLQERRWPVLSRRLLNLIDGIANPLPPEDGTLC</sequence>
<accession>A0ABR6Y8Z9</accession>
<evidence type="ECO:0000313" key="2">
    <source>
        <dbReference type="EMBL" id="MBC3873059.1"/>
    </source>
</evidence>
<reference evidence="2 3" key="1">
    <citation type="submission" date="2020-08" db="EMBL/GenBank/DDBJ databases">
        <title>Novel species isolated from subtropical streams in China.</title>
        <authorList>
            <person name="Lu H."/>
        </authorList>
    </citation>
    <scope>NUCLEOTIDE SEQUENCE [LARGE SCALE GENOMIC DNA]</scope>
    <source>
        <strain evidence="2 3">LX15W</strain>
    </source>
</reference>
<dbReference type="EMBL" id="JACOGA010000004">
    <property type="protein sequence ID" value="MBC3873059.1"/>
    <property type="molecule type" value="Genomic_DNA"/>
</dbReference>
<dbReference type="InterPro" id="IPR001296">
    <property type="entry name" value="Glyco_trans_1"/>
</dbReference>
<dbReference type="Pfam" id="PF13692">
    <property type="entry name" value="Glyco_trans_1_4"/>
    <property type="match status" value="1"/>
</dbReference>
<keyword evidence="3" id="KW-1185">Reference proteome</keyword>
<evidence type="ECO:0000259" key="1">
    <source>
        <dbReference type="Pfam" id="PF00534"/>
    </source>
</evidence>
<name>A0ABR6Y8Z9_9BURK</name>
<evidence type="ECO:0000313" key="3">
    <source>
        <dbReference type="Proteomes" id="UP000624279"/>
    </source>
</evidence>
<dbReference type="Gene3D" id="3.40.50.2000">
    <property type="entry name" value="Glycogen Phosphorylase B"/>
    <property type="match status" value="4"/>
</dbReference>
<comment type="caution">
    <text evidence="2">The sequence shown here is derived from an EMBL/GenBank/DDBJ whole genome shotgun (WGS) entry which is preliminary data.</text>
</comment>
<feature type="domain" description="Glycosyl transferase family 1" evidence="1">
    <location>
        <begin position="185"/>
        <end position="340"/>
    </location>
</feature>
<dbReference type="PANTHER" id="PTHR46656:SF3">
    <property type="entry name" value="PUTATIVE-RELATED"/>
    <property type="match status" value="1"/>
</dbReference>
<dbReference type="RefSeq" id="WP_186941102.1">
    <property type="nucleotide sequence ID" value="NZ_JACOGA010000004.1"/>
</dbReference>
<dbReference type="SUPFAM" id="SSF53756">
    <property type="entry name" value="UDP-Glycosyltransferase/glycogen phosphorylase"/>
    <property type="match status" value="3"/>
</dbReference>
<proteinExistence type="predicted"/>
<organism evidence="2 3">
    <name type="scientific">Undibacterium flavidum</name>
    <dbReference type="NCBI Taxonomy" id="2762297"/>
    <lineage>
        <taxon>Bacteria</taxon>
        <taxon>Pseudomonadati</taxon>
        <taxon>Pseudomonadota</taxon>
        <taxon>Betaproteobacteria</taxon>
        <taxon>Burkholderiales</taxon>
        <taxon>Oxalobacteraceae</taxon>
        <taxon>Undibacterium</taxon>
    </lineage>
</organism>
<gene>
    <name evidence="2" type="ORF">H8K55_05630</name>
</gene>
<dbReference type="Proteomes" id="UP000624279">
    <property type="component" value="Unassembled WGS sequence"/>
</dbReference>
<dbReference type="Pfam" id="PF00534">
    <property type="entry name" value="Glycos_transf_1"/>
    <property type="match status" value="2"/>
</dbReference>
<feature type="domain" description="Glycosyl transferase family 1" evidence="1">
    <location>
        <begin position="967"/>
        <end position="1120"/>
    </location>
</feature>
<dbReference type="PANTHER" id="PTHR46656">
    <property type="entry name" value="PUTATIVE-RELATED"/>
    <property type="match status" value="1"/>
</dbReference>
<protein>
    <submittedName>
        <fullName evidence="2">Glycosyltransferase</fullName>
    </submittedName>
</protein>